<comment type="caution">
    <text evidence="1">The sequence shown here is derived from an EMBL/GenBank/DDBJ whole genome shotgun (WGS) entry which is preliminary data.</text>
</comment>
<accession>A0AAD4V9Y5</accession>
<dbReference type="EMBL" id="JAJFAZ020000007">
    <property type="protein sequence ID" value="KAI5321003.1"/>
    <property type="molecule type" value="Genomic_DNA"/>
</dbReference>
<reference evidence="1 2" key="1">
    <citation type="journal article" date="2022" name="G3 (Bethesda)">
        <title>Whole-genome sequence and methylome profiling of the almond [Prunus dulcis (Mill.) D.A. Webb] cultivar 'Nonpareil'.</title>
        <authorList>
            <person name="D'Amico-Willman K.M."/>
            <person name="Ouma W.Z."/>
            <person name="Meulia T."/>
            <person name="Sideli G.M."/>
            <person name="Gradziel T.M."/>
            <person name="Fresnedo-Ramirez J."/>
        </authorList>
    </citation>
    <scope>NUCLEOTIDE SEQUENCE [LARGE SCALE GENOMIC DNA]</scope>
    <source>
        <strain evidence="1">Clone GOH B32 T37-40</strain>
    </source>
</reference>
<organism evidence="1 2">
    <name type="scientific">Prunus dulcis</name>
    <name type="common">Almond</name>
    <name type="synonym">Amygdalus dulcis</name>
    <dbReference type="NCBI Taxonomy" id="3755"/>
    <lineage>
        <taxon>Eukaryota</taxon>
        <taxon>Viridiplantae</taxon>
        <taxon>Streptophyta</taxon>
        <taxon>Embryophyta</taxon>
        <taxon>Tracheophyta</taxon>
        <taxon>Spermatophyta</taxon>
        <taxon>Magnoliopsida</taxon>
        <taxon>eudicotyledons</taxon>
        <taxon>Gunneridae</taxon>
        <taxon>Pentapetalae</taxon>
        <taxon>rosids</taxon>
        <taxon>fabids</taxon>
        <taxon>Rosales</taxon>
        <taxon>Rosaceae</taxon>
        <taxon>Amygdaloideae</taxon>
        <taxon>Amygdaleae</taxon>
        <taxon>Prunus</taxon>
    </lineage>
</organism>
<protein>
    <submittedName>
        <fullName evidence="1">Uncharacterized protein</fullName>
    </submittedName>
</protein>
<evidence type="ECO:0000313" key="2">
    <source>
        <dbReference type="Proteomes" id="UP001054821"/>
    </source>
</evidence>
<dbReference type="AlphaFoldDB" id="A0AAD4V9Y5"/>
<sequence>MLVQSINTSCAESFSAPSSKTFLSYVLVSRLKSMVAQHGFQRALHQLGVLTLLPVSAKQYVVVHIRLHNIKGLNSCLIVHSYFQWQYPNGFGLVTNKAAHGHATWDKIFLGPI</sequence>
<gene>
    <name evidence="1" type="ORF">L3X38_040711</name>
</gene>
<proteinExistence type="predicted"/>
<keyword evidence="2" id="KW-1185">Reference proteome</keyword>
<evidence type="ECO:0000313" key="1">
    <source>
        <dbReference type="EMBL" id="KAI5321003.1"/>
    </source>
</evidence>
<dbReference type="Proteomes" id="UP001054821">
    <property type="component" value="Chromosome 7"/>
</dbReference>
<name>A0AAD4V9Y5_PRUDU</name>